<evidence type="ECO:0000313" key="2">
    <source>
        <dbReference type="EMBL" id="TFJ30463.1"/>
    </source>
</evidence>
<dbReference type="Proteomes" id="UP000297938">
    <property type="component" value="Unassembled WGS sequence"/>
</dbReference>
<comment type="caution">
    <text evidence="2">The sequence shown here is derived from an EMBL/GenBank/DDBJ whole genome shotgun (WGS) entry which is preliminary data.</text>
</comment>
<keyword evidence="1" id="KW-0472">Membrane</keyword>
<dbReference type="AlphaFoldDB" id="A0A7Z8D2E6"/>
<protein>
    <recommendedName>
        <fullName evidence="4">DUF308 domain-containing protein</fullName>
    </recommendedName>
</protein>
<dbReference type="EMBL" id="NRPP01000002">
    <property type="protein sequence ID" value="TFJ30463.1"/>
    <property type="molecule type" value="Genomic_DNA"/>
</dbReference>
<gene>
    <name evidence="2" type="ORF">CKN69_00705</name>
</gene>
<feature type="transmembrane region" description="Helical" evidence="1">
    <location>
        <begin position="9"/>
        <end position="26"/>
    </location>
</feature>
<organism evidence="2 3">
    <name type="scientific">Carnobacterium divergens</name>
    <name type="common">Lactobacillus divergens</name>
    <dbReference type="NCBI Taxonomy" id="2748"/>
    <lineage>
        <taxon>Bacteria</taxon>
        <taxon>Bacillati</taxon>
        <taxon>Bacillota</taxon>
        <taxon>Bacilli</taxon>
        <taxon>Lactobacillales</taxon>
        <taxon>Carnobacteriaceae</taxon>
        <taxon>Carnobacterium</taxon>
    </lineage>
</organism>
<evidence type="ECO:0008006" key="4">
    <source>
        <dbReference type="Google" id="ProtNLM"/>
    </source>
</evidence>
<sequence length="428" mass="48663">MSTTHLNRLYLFLSSFALVLVGSIILKINTSLLSIFTLLMMLALLIDSLSHFSQFLLKRKLDLKILKDSLIKIILGLSFYFFSTMSYQFLFTVFGCYTLLKGFAKLVSYRTYYKNQLVGRFTLLVSGLFLSITGILLIFSPFLSLEQILIAFGVYFILSGCGNLYLLLMSYLPNSTIDHLKRKIKITPPIFLEAFVPKRVLTETNKILKPSEVVSEKAVFSERKSDIMPDLEIYIHVTEKSFGSIGHMDLCFEGEIISYGNYDEDSYHLFDTMGDGVLLTTDKASYIPFCIKHSQKTLFGFGIQLTPQEKQDVANAIKDIKAQCYEWKSNYSLALAQDPLVDRTNYQDYAILACYQANSKLYKFNRGPFKSYFVLTTNCCLLSDSIIGPSGIDLLSMNGILTPGTYLNFLRHEFKKPNSAVISYDIYN</sequence>
<dbReference type="InterPro" id="IPR005325">
    <property type="entry name" value="DUF308_memb"/>
</dbReference>
<reference evidence="2 3" key="1">
    <citation type="journal article" date="2018" name="Int. J. Food Microbiol.">
        <title>Growth of Carnobacterium spp. isolated from chilled vacuum-packaged meat under relevant acidic conditions.</title>
        <authorList>
            <person name="Zhang P."/>
            <person name="Badoni M."/>
            <person name="Ganzle M."/>
            <person name="Yang X."/>
        </authorList>
    </citation>
    <scope>NUCLEOTIDE SEQUENCE [LARGE SCALE GENOMIC DNA]</scope>
    <source>
        <strain evidence="2 3">B2</strain>
    </source>
</reference>
<feature type="transmembrane region" description="Helical" evidence="1">
    <location>
        <begin position="121"/>
        <end position="142"/>
    </location>
</feature>
<evidence type="ECO:0000313" key="3">
    <source>
        <dbReference type="Proteomes" id="UP000297938"/>
    </source>
</evidence>
<keyword evidence="1" id="KW-1133">Transmembrane helix</keyword>
<feature type="transmembrane region" description="Helical" evidence="1">
    <location>
        <begin position="148"/>
        <end position="172"/>
    </location>
</feature>
<accession>A0A7Z8D2E6</accession>
<name>A0A7Z8D2E6_CARDV</name>
<dbReference type="Pfam" id="PF03729">
    <property type="entry name" value="DUF308"/>
    <property type="match status" value="1"/>
</dbReference>
<keyword evidence="1" id="KW-0812">Transmembrane</keyword>
<evidence type="ECO:0000256" key="1">
    <source>
        <dbReference type="SAM" id="Phobius"/>
    </source>
</evidence>
<feature type="transmembrane region" description="Helical" evidence="1">
    <location>
        <begin position="32"/>
        <end position="53"/>
    </location>
</feature>
<dbReference type="RefSeq" id="WP_135025523.1">
    <property type="nucleotide sequence ID" value="NZ_JBFUWK010000004.1"/>
</dbReference>
<proteinExistence type="predicted"/>